<dbReference type="PANTHER" id="PTHR15854:SF4">
    <property type="entry name" value="PEROXYNITRITE ISOMERASE THAP4"/>
    <property type="match status" value="1"/>
</dbReference>
<dbReference type="Proteomes" id="UP000031928">
    <property type="component" value="Chromosome"/>
</dbReference>
<feature type="domain" description="THAP4-like heme-binding" evidence="2">
    <location>
        <begin position="6"/>
        <end position="158"/>
    </location>
</feature>
<accession>A0A0B6TT29</accession>
<dbReference type="PANTHER" id="PTHR15854">
    <property type="entry name" value="THAP4 PROTEIN"/>
    <property type="match status" value="1"/>
</dbReference>
<reference evidence="3 4" key="1">
    <citation type="submission" date="2014-05" db="EMBL/GenBank/DDBJ databases">
        <title>Complete genome sequence of Corynebacterium marinum DSM 44953.</title>
        <authorList>
            <person name="Schaffert L."/>
            <person name="Albersmeier A."/>
            <person name="Kalinowski J."/>
            <person name="Ruckert C."/>
        </authorList>
    </citation>
    <scope>NUCLEOTIDE SEQUENCE [LARGE SCALE GENOMIC DNA]</scope>
    <source>
        <strain evidence="3 4">DSM 44953</strain>
    </source>
</reference>
<dbReference type="STRING" id="1224162.B840_05665"/>
<dbReference type="InterPro" id="IPR014878">
    <property type="entry name" value="THAP4-like_heme-bd"/>
</dbReference>
<dbReference type="InterPro" id="IPR012674">
    <property type="entry name" value="Calycin"/>
</dbReference>
<name>A0A0B6TT29_9CORY</name>
<dbReference type="HOGENOM" id="CLU_085483_1_0_11"/>
<dbReference type="OrthoDB" id="4804006at2"/>
<keyword evidence="4" id="KW-1185">Reference proteome</keyword>
<dbReference type="KEGG" id="cmq:B840_05665"/>
<dbReference type="EMBL" id="CP007790">
    <property type="protein sequence ID" value="AJK68745.1"/>
    <property type="molecule type" value="Genomic_DNA"/>
</dbReference>
<gene>
    <name evidence="3" type="ORF">B840_05665</name>
</gene>
<evidence type="ECO:0000256" key="1">
    <source>
        <dbReference type="ARBA" id="ARBA00026205"/>
    </source>
</evidence>
<evidence type="ECO:0000313" key="3">
    <source>
        <dbReference type="EMBL" id="AJK68745.1"/>
    </source>
</evidence>
<dbReference type="InterPro" id="IPR045165">
    <property type="entry name" value="Nitrobindin"/>
</dbReference>
<proteinExistence type="predicted"/>
<dbReference type="AlphaFoldDB" id="A0A0B6TT29"/>
<organism evidence="3 4">
    <name type="scientific">Corynebacterium marinum DSM 44953</name>
    <dbReference type="NCBI Taxonomy" id="1224162"/>
    <lineage>
        <taxon>Bacteria</taxon>
        <taxon>Bacillati</taxon>
        <taxon>Actinomycetota</taxon>
        <taxon>Actinomycetes</taxon>
        <taxon>Mycobacteriales</taxon>
        <taxon>Corynebacteriaceae</taxon>
        <taxon>Corynebacterium</taxon>
    </lineage>
</organism>
<evidence type="ECO:0000313" key="4">
    <source>
        <dbReference type="Proteomes" id="UP000031928"/>
    </source>
</evidence>
<dbReference type="Pfam" id="PF08768">
    <property type="entry name" value="THAP4_heme-bd"/>
    <property type="match status" value="1"/>
</dbReference>
<dbReference type="RefSeq" id="WP_042621331.1">
    <property type="nucleotide sequence ID" value="NZ_CP007790.1"/>
</dbReference>
<dbReference type="CDD" id="cd07828">
    <property type="entry name" value="lipocalin_heme-bd-THAP4-like"/>
    <property type="match status" value="1"/>
</dbReference>
<protein>
    <recommendedName>
        <fullName evidence="1">Ferric nitrobindin-like protein</fullName>
    </recommendedName>
</protein>
<sequence length="160" mass="17904">MELHPNLQPYAFLLGTWKGEGRGYYPTISDFAYSETLTFAPAPGKPFFRYEQKTMGPNGPMHTEVGFFRPVGDGNLEFIIAQPMGQTELLAGRAVEDEYFLVFEFEPSTVVNSPTAKQVDATARSYSFNGDRTSVTHRFHMGAVGQPMQQHLESELTKEA</sequence>
<dbReference type="Gene3D" id="2.40.128.20">
    <property type="match status" value="1"/>
</dbReference>
<evidence type="ECO:0000259" key="2">
    <source>
        <dbReference type="Pfam" id="PF08768"/>
    </source>
</evidence>
<dbReference type="SUPFAM" id="SSF50814">
    <property type="entry name" value="Lipocalins"/>
    <property type="match status" value="1"/>
</dbReference>